<evidence type="ECO:0000256" key="2">
    <source>
        <dbReference type="SAM" id="Phobius"/>
    </source>
</evidence>
<feature type="transmembrane region" description="Helical" evidence="2">
    <location>
        <begin position="321"/>
        <end position="341"/>
    </location>
</feature>
<name>A0A9P1CXD5_9DINO</name>
<evidence type="ECO:0000256" key="1">
    <source>
        <dbReference type="SAM" id="MobiDB-lite"/>
    </source>
</evidence>
<dbReference type="Proteomes" id="UP001152797">
    <property type="component" value="Unassembled WGS sequence"/>
</dbReference>
<keyword evidence="2" id="KW-0472">Membrane</keyword>
<feature type="transmembrane region" description="Helical" evidence="2">
    <location>
        <begin position="410"/>
        <end position="433"/>
    </location>
</feature>
<dbReference type="EMBL" id="CAMXCT010002624">
    <property type="protein sequence ID" value="CAI3999405.1"/>
    <property type="molecule type" value="Genomic_DNA"/>
</dbReference>
<feature type="transmembrane region" description="Helical" evidence="2">
    <location>
        <begin position="291"/>
        <end position="315"/>
    </location>
</feature>
<feature type="transmembrane region" description="Helical" evidence="2">
    <location>
        <begin position="483"/>
        <end position="508"/>
    </location>
</feature>
<feature type="transmembrane region" description="Helical" evidence="2">
    <location>
        <begin position="146"/>
        <end position="165"/>
    </location>
</feature>
<keyword evidence="6" id="KW-1185">Reference proteome</keyword>
<sequence>MSYLKDPLIACRSPPMSRTSSQEPAEDLPPSRRPVDDLHDFTKEFIERGYHAEYCNWRDSYLKWRQGDHKGAKGENCESTHIKNRMGTFEYWYPTVSAYNFRRTCAYWIGVLFVEGCLFFLWQPLFELYWDDPPKRMEFWISKMPILFGTTIFGAGIYMGYVELINMDTDTNLTRPNFLWCDWKALYRLLQQREEGDTDSTCSDSSNAQGANGSCDVYWYQPLSSIAGWVIYLIGALLYQIANMANMLELEEELHAQIVEWPLVFGGVCFFIGGCCELIHNRCWATPPNTFVWWTSVCNFVGGIGFWFCACSEIFGEYTTLIGVQGTVLYLIGAVFSLCMWRTEQFGLTLISNLNRVHRDDGTQIAVRTDQTTGVSQVVPISKSTSSPNQAFKLDDVGNVLEDKLSWRGLLFVVMCTLWGSASLLGVLTVPAAPWEYESTSQTMKRHLASQEMTSVTHAIGAHLIILLNSVSVHVPCEEPYRFLTLTMRLCVVVLTMQAVMSISTFLVDEHH</sequence>
<feature type="transmembrane region" description="Helical" evidence="2">
    <location>
        <begin position="105"/>
        <end position="126"/>
    </location>
</feature>
<proteinExistence type="predicted"/>
<keyword evidence="2" id="KW-0812">Transmembrane</keyword>
<evidence type="ECO:0000313" key="3">
    <source>
        <dbReference type="EMBL" id="CAI3999405.1"/>
    </source>
</evidence>
<dbReference type="EMBL" id="CAMXCT020002624">
    <property type="protein sequence ID" value="CAL1152780.1"/>
    <property type="molecule type" value="Genomic_DNA"/>
</dbReference>
<dbReference type="OrthoDB" id="410600at2759"/>
<evidence type="ECO:0000313" key="5">
    <source>
        <dbReference type="EMBL" id="CAL4786717.1"/>
    </source>
</evidence>
<accession>A0A9P1CXD5</accession>
<evidence type="ECO:0000313" key="6">
    <source>
        <dbReference type="Proteomes" id="UP001152797"/>
    </source>
</evidence>
<dbReference type="AlphaFoldDB" id="A0A9P1CXD5"/>
<feature type="transmembrane region" description="Helical" evidence="2">
    <location>
        <begin position="261"/>
        <end position="279"/>
    </location>
</feature>
<comment type="caution">
    <text evidence="3">The sequence shown here is derived from an EMBL/GenBank/DDBJ whole genome shotgun (WGS) entry which is preliminary data.</text>
</comment>
<reference evidence="3" key="1">
    <citation type="submission" date="2022-10" db="EMBL/GenBank/DDBJ databases">
        <authorList>
            <person name="Chen Y."/>
            <person name="Dougan E. K."/>
            <person name="Chan C."/>
            <person name="Rhodes N."/>
            <person name="Thang M."/>
        </authorList>
    </citation>
    <scope>NUCLEOTIDE SEQUENCE</scope>
</reference>
<organism evidence="3">
    <name type="scientific">Cladocopium goreaui</name>
    <dbReference type="NCBI Taxonomy" id="2562237"/>
    <lineage>
        <taxon>Eukaryota</taxon>
        <taxon>Sar</taxon>
        <taxon>Alveolata</taxon>
        <taxon>Dinophyceae</taxon>
        <taxon>Suessiales</taxon>
        <taxon>Symbiodiniaceae</taxon>
        <taxon>Cladocopium</taxon>
    </lineage>
</organism>
<dbReference type="EMBL" id="CAMXCT030002624">
    <property type="protein sequence ID" value="CAL4786717.1"/>
    <property type="molecule type" value="Genomic_DNA"/>
</dbReference>
<protein>
    <submittedName>
        <fullName evidence="5">Copia protein</fullName>
    </submittedName>
</protein>
<feature type="transmembrane region" description="Helical" evidence="2">
    <location>
        <begin position="223"/>
        <end position="241"/>
    </location>
</feature>
<feature type="transmembrane region" description="Helical" evidence="2">
    <location>
        <begin position="453"/>
        <end position="471"/>
    </location>
</feature>
<feature type="region of interest" description="Disordered" evidence="1">
    <location>
        <begin position="11"/>
        <end position="34"/>
    </location>
</feature>
<evidence type="ECO:0000313" key="4">
    <source>
        <dbReference type="EMBL" id="CAL1152780.1"/>
    </source>
</evidence>
<reference evidence="4" key="2">
    <citation type="submission" date="2024-04" db="EMBL/GenBank/DDBJ databases">
        <authorList>
            <person name="Chen Y."/>
            <person name="Shah S."/>
            <person name="Dougan E. K."/>
            <person name="Thang M."/>
            <person name="Chan C."/>
        </authorList>
    </citation>
    <scope>NUCLEOTIDE SEQUENCE [LARGE SCALE GENOMIC DNA]</scope>
</reference>
<keyword evidence="2" id="KW-1133">Transmembrane helix</keyword>
<gene>
    <name evidence="3" type="ORF">C1SCF055_LOCUS25603</name>
</gene>